<dbReference type="InterPro" id="IPR016032">
    <property type="entry name" value="Sig_transdc_resp-reg_C-effctor"/>
</dbReference>
<accession>K1M162</accession>
<dbReference type="Proteomes" id="UP000006085">
    <property type="component" value="Unassembled WGS sequence"/>
</dbReference>
<dbReference type="SUPFAM" id="SSF46894">
    <property type="entry name" value="C-terminal effector domain of the bipartite response regulators"/>
    <property type="match status" value="1"/>
</dbReference>
<name>K1M162_9FLAO</name>
<dbReference type="EMBL" id="AGYA01000017">
    <property type="protein sequence ID" value="EKB58042.1"/>
    <property type="molecule type" value="Genomic_DNA"/>
</dbReference>
<proteinExistence type="predicted"/>
<dbReference type="GO" id="GO:0006355">
    <property type="term" value="P:regulation of DNA-templated transcription"/>
    <property type="evidence" value="ECO:0007669"/>
    <property type="project" value="InterPro"/>
</dbReference>
<dbReference type="SMART" id="SM00421">
    <property type="entry name" value="HTH_LUXR"/>
    <property type="match status" value="1"/>
</dbReference>
<dbReference type="GO" id="GO:0003677">
    <property type="term" value="F:DNA binding"/>
    <property type="evidence" value="ECO:0007669"/>
    <property type="project" value="InterPro"/>
</dbReference>
<evidence type="ECO:0000259" key="1">
    <source>
        <dbReference type="PROSITE" id="PS50043"/>
    </source>
</evidence>
<keyword evidence="3" id="KW-1185">Reference proteome</keyword>
<dbReference type="PROSITE" id="PS50043">
    <property type="entry name" value="HTH_LUXR_2"/>
    <property type="match status" value="1"/>
</dbReference>
<dbReference type="eggNOG" id="COG2197">
    <property type="taxonomic scope" value="Bacteria"/>
</dbReference>
<gene>
    <name evidence="2" type="ORF">HMPREF9699_00700</name>
</gene>
<dbReference type="HOGENOM" id="CLU_3180650_0_0_10"/>
<evidence type="ECO:0000313" key="2">
    <source>
        <dbReference type="EMBL" id="EKB58042.1"/>
    </source>
</evidence>
<dbReference type="Pfam" id="PF00196">
    <property type="entry name" value="GerE"/>
    <property type="match status" value="1"/>
</dbReference>
<sequence>MSLKEISEKVFLSTETVKFHRKKITEKTGTQNISEAISYAKMNKLI</sequence>
<dbReference type="STRING" id="883096.HMPREF9699_00700"/>
<reference evidence="2 3" key="1">
    <citation type="submission" date="2012-07" db="EMBL/GenBank/DDBJ databases">
        <title>The Genome Sequence of Bergeyella zoohelcum ATCC 43767.</title>
        <authorList>
            <consortium name="The Broad Institute Genome Sequencing Platform"/>
            <person name="Earl A."/>
            <person name="Ward D."/>
            <person name="Feldgarden M."/>
            <person name="Gevers D."/>
            <person name="Huys G."/>
            <person name="Walker B."/>
            <person name="Young S.K."/>
            <person name="Zeng Q."/>
            <person name="Gargeya S."/>
            <person name="Fitzgerald M."/>
            <person name="Haas B."/>
            <person name="Abouelleil A."/>
            <person name="Alvarado L."/>
            <person name="Arachchi H.M."/>
            <person name="Berlin A.M."/>
            <person name="Chapman S.B."/>
            <person name="Goldberg J."/>
            <person name="Griggs A."/>
            <person name="Gujja S."/>
            <person name="Hansen M."/>
            <person name="Howarth C."/>
            <person name="Imamovic A."/>
            <person name="Larimer J."/>
            <person name="McCowen C."/>
            <person name="Montmayeur A."/>
            <person name="Murphy C."/>
            <person name="Neiman D."/>
            <person name="Pearson M."/>
            <person name="Priest M."/>
            <person name="Roberts A."/>
            <person name="Saif S."/>
            <person name="Shea T."/>
            <person name="Sisk P."/>
            <person name="Sykes S."/>
            <person name="Wortman J."/>
            <person name="Nusbaum C."/>
            <person name="Birren B."/>
        </authorList>
    </citation>
    <scope>NUCLEOTIDE SEQUENCE [LARGE SCALE GENOMIC DNA]</scope>
    <source>
        <strain evidence="2 3">ATCC 43767</strain>
    </source>
</reference>
<dbReference type="InterPro" id="IPR000792">
    <property type="entry name" value="Tscrpt_reg_LuxR_C"/>
</dbReference>
<dbReference type="Gene3D" id="1.10.10.10">
    <property type="entry name" value="Winged helix-like DNA-binding domain superfamily/Winged helix DNA-binding domain"/>
    <property type="match status" value="1"/>
</dbReference>
<evidence type="ECO:0000313" key="3">
    <source>
        <dbReference type="Proteomes" id="UP000006085"/>
    </source>
</evidence>
<organism evidence="2 3">
    <name type="scientific">Bergeyella zoohelcum ATCC 43767</name>
    <dbReference type="NCBI Taxonomy" id="883096"/>
    <lineage>
        <taxon>Bacteria</taxon>
        <taxon>Pseudomonadati</taxon>
        <taxon>Bacteroidota</taxon>
        <taxon>Flavobacteriia</taxon>
        <taxon>Flavobacteriales</taxon>
        <taxon>Weeksellaceae</taxon>
        <taxon>Bergeyella</taxon>
    </lineage>
</organism>
<feature type="domain" description="HTH luxR-type" evidence="1">
    <location>
        <begin position="1"/>
        <end position="44"/>
    </location>
</feature>
<dbReference type="AlphaFoldDB" id="K1M162"/>
<protein>
    <recommendedName>
        <fullName evidence="1">HTH luxR-type domain-containing protein</fullName>
    </recommendedName>
</protein>
<dbReference type="InterPro" id="IPR036388">
    <property type="entry name" value="WH-like_DNA-bd_sf"/>
</dbReference>
<comment type="caution">
    <text evidence="2">The sequence shown here is derived from an EMBL/GenBank/DDBJ whole genome shotgun (WGS) entry which is preliminary data.</text>
</comment>